<keyword evidence="3 8" id="KW-1133">Transmembrane helix</keyword>
<evidence type="ECO:0000256" key="3">
    <source>
        <dbReference type="ARBA" id="ARBA00022989"/>
    </source>
</evidence>
<keyword evidence="2 8" id="KW-0812">Transmembrane</keyword>
<dbReference type="GO" id="GO:0005506">
    <property type="term" value="F:iron ion binding"/>
    <property type="evidence" value="ECO:0007669"/>
    <property type="project" value="InterPro"/>
</dbReference>
<dbReference type="PANTHER" id="PTHR21624">
    <property type="entry name" value="STEROL DESATURASE-RELATED PROTEIN"/>
    <property type="match status" value="1"/>
</dbReference>
<dbReference type="InterPro" id="IPR006694">
    <property type="entry name" value="Fatty_acid_hydroxylase"/>
</dbReference>
<feature type="region of interest" description="Disordered" evidence="7">
    <location>
        <begin position="293"/>
        <end position="321"/>
    </location>
</feature>
<dbReference type="RefSeq" id="WP_127568535.1">
    <property type="nucleotide sequence ID" value="NZ_BMFB01000001.1"/>
</dbReference>
<feature type="transmembrane region" description="Helical" evidence="8">
    <location>
        <begin position="40"/>
        <end position="65"/>
    </location>
</feature>
<evidence type="ECO:0000313" key="10">
    <source>
        <dbReference type="Proteomes" id="UP000286954"/>
    </source>
</evidence>
<evidence type="ECO:0000256" key="2">
    <source>
        <dbReference type="ARBA" id="ARBA00022692"/>
    </source>
</evidence>
<reference evidence="9 10" key="1">
    <citation type="submission" date="2016-12" db="EMBL/GenBank/DDBJ databases">
        <title>The genome of dimorphic prosthecate Glycocaulis alkaliphilus 6b-8t, isolated from crude oil dictates its adaptability in petroleum environments.</title>
        <authorList>
            <person name="Wu X.-L."/>
            <person name="Geng S."/>
        </authorList>
    </citation>
    <scope>NUCLEOTIDE SEQUENCE [LARGE SCALE GENOMIC DNA]</scope>
    <source>
        <strain evidence="9 10">6B-8</strain>
    </source>
</reference>
<evidence type="ECO:0000256" key="5">
    <source>
        <dbReference type="ARBA" id="ARBA00023098"/>
    </source>
</evidence>
<dbReference type="OrthoDB" id="9770329at2"/>
<feature type="transmembrane region" description="Helical" evidence="8">
    <location>
        <begin position="137"/>
        <end position="164"/>
    </location>
</feature>
<accession>A0A3T0ECN5</accession>
<keyword evidence="5" id="KW-0443">Lipid metabolism</keyword>
<dbReference type="GO" id="GO:0016020">
    <property type="term" value="C:membrane"/>
    <property type="evidence" value="ECO:0007669"/>
    <property type="project" value="GOC"/>
</dbReference>
<sequence>MPELPDPILIAIPFFVALIVAEMIYARMTGKAEFEPKDTAASLAMGLGNTVSGIVLGFIALTWFMYIERFALFDIGWAWWAFVICFVLDDFLYYWAHRFAHTVRWWWADHVIHHSSQHYNLSTALRQPWLSPLTFKFIFFGSWLVLLGFPIAMVAFVGALNLVYQFWIHTEAVKRLPAPIEWLFNTPSHHRVHHATNPLYLDRNYAGVFIIWDRMFGTFQAELDEEKCRYGIVKNLGTYNPIRICLHEWVGIVKDVSSAKSFRDALGYWLGPPGWSPDGSRESSKIIKARWEEQQAAKRGEAAPDDARAASPAQTAATPAE</sequence>
<dbReference type="EMBL" id="CP018911">
    <property type="protein sequence ID" value="AZU05062.1"/>
    <property type="molecule type" value="Genomic_DNA"/>
</dbReference>
<evidence type="ECO:0000256" key="7">
    <source>
        <dbReference type="SAM" id="MobiDB-lite"/>
    </source>
</evidence>
<proteinExistence type="predicted"/>
<protein>
    <submittedName>
        <fullName evidence="9">Uncharacterized protein</fullName>
    </submittedName>
</protein>
<feature type="transmembrane region" description="Helical" evidence="8">
    <location>
        <begin position="7"/>
        <end position="28"/>
    </location>
</feature>
<dbReference type="InterPro" id="IPR051689">
    <property type="entry name" value="Sterol_desaturase/TMEM195"/>
</dbReference>
<evidence type="ECO:0000256" key="4">
    <source>
        <dbReference type="ARBA" id="ARBA00023002"/>
    </source>
</evidence>
<dbReference type="Pfam" id="PF04116">
    <property type="entry name" value="FA_hydroxylase"/>
    <property type="match status" value="1"/>
</dbReference>
<evidence type="ECO:0000256" key="1">
    <source>
        <dbReference type="ARBA" id="ARBA00004127"/>
    </source>
</evidence>
<evidence type="ECO:0000256" key="6">
    <source>
        <dbReference type="ARBA" id="ARBA00023136"/>
    </source>
</evidence>
<dbReference type="AlphaFoldDB" id="A0A3T0ECN5"/>
<dbReference type="GO" id="GO:0008610">
    <property type="term" value="P:lipid biosynthetic process"/>
    <property type="evidence" value="ECO:0007669"/>
    <property type="project" value="InterPro"/>
</dbReference>
<dbReference type="GO" id="GO:0006643">
    <property type="term" value="P:membrane lipid metabolic process"/>
    <property type="evidence" value="ECO:0007669"/>
    <property type="project" value="TreeGrafter"/>
</dbReference>
<feature type="compositionally biased region" description="Low complexity" evidence="7">
    <location>
        <begin position="309"/>
        <end position="321"/>
    </location>
</feature>
<comment type="subcellular location">
    <subcellularLocation>
        <location evidence="1">Endomembrane system</location>
        <topology evidence="1">Multi-pass membrane protein</topology>
    </subcellularLocation>
</comment>
<name>A0A3T0ECN5_9PROT</name>
<feature type="compositionally biased region" description="Basic and acidic residues" evidence="7">
    <location>
        <begin position="293"/>
        <end position="308"/>
    </location>
</feature>
<keyword evidence="6 8" id="KW-0472">Membrane</keyword>
<keyword evidence="4" id="KW-0560">Oxidoreductase</keyword>
<dbReference type="GO" id="GO:0012505">
    <property type="term" value="C:endomembrane system"/>
    <property type="evidence" value="ECO:0007669"/>
    <property type="project" value="UniProtKB-SubCell"/>
</dbReference>
<evidence type="ECO:0000256" key="8">
    <source>
        <dbReference type="SAM" id="Phobius"/>
    </source>
</evidence>
<dbReference type="GO" id="GO:0050479">
    <property type="term" value="F:glyceryl-ether monooxygenase activity"/>
    <property type="evidence" value="ECO:0007669"/>
    <property type="project" value="TreeGrafter"/>
</dbReference>
<feature type="transmembrane region" description="Helical" evidence="8">
    <location>
        <begin position="77"/>
        <end position="96"/>
    </location>
</feature>
<gene>
    <name evidence="9" type="ORF">X907_2550</name>
</gene>
<organism evidence="9 10">
    <name type="scientific">Glycocaulis alkaliphilus</name>
    <dbReference type="NCBI Taxonomy" id="1434191"/>
    <lineage>
        <taxon>Bacteria</taxon>
        <taxon>Pseudomonadati</taxon>
        <taxon>Pseudomonadota</taxon>
        <taxon>Alphaproteobacteria</taxon>
        <taxon>Maricaulales</taxon>
        <taxon>Maricaulaceae</taxon>
        <taxon>Glycocaulis</taxon>
    </lineage>
</organism>
<keyword evidence="10" id="KW-1185">Reference proteome</keyword>
<dbReference type="KEGG" id="gak:X907_2550"/>
<dbReference type="Proteomes" id="UP000286954">
    <property type="component" value="Chromosome"/>
</dbReference>
<evidence type="ECO:0000313" key="9">
    <source>
        <dbReference type="EMBL" id="AZU05062.1"/>
    </source>
</evidence>
<dbReference type="PANTHER" id="PTHR21624:SF1">
    <property type="entry name" value="ALKYLGLYCEROL MONOOXYGENASE"/>
    <property type="match status" value="1"/>
</dbReference>